<protein>
    <submittedName>
        <fullName evidence="1">Uncharacterized protein</fullName>
    </submittedName>
</protein>
<gene>
    <name evidence="1" type="ORF">AAHA92_23713</name>
</gene>
<accession>A0ABD1GWQ9</accession>
<name>A0ABD1GWQ9_SALDI</name>
<reference evidence="1 2" key="1">
    <citation type="submission" date="2024-06" db="EMBL/GenBank/DDBJ databases">
        <title>A chromosome level genome sequence of Diviner's sage (Salvia divinorum).</title>
        <authorList>
            <person name="Ford S.A."/>
            <person name="Ro D.-K."/>
            <person name="Ness R.W."/>
            <person name="Phillips M.A."/>
        </authorList>
    </citation>
    <scope>NUCLEOTIDE SEQUENCE [LARGE SCALE GENOMIC DNA]</scope>
    <source>
        <strain evidence="1">SAF-2024a</strain>
        <tissue evidence="1">Leaf</tissue>
    </source>
</reference>
<proteinExistence type="predicted"/>
<comment type="caution">
    <text evidence="1">The sequence shown here is derived from an EMBL/GenBank/DDBJ whole genome shotgun (WGS) entry which is preliminary data.</text>
</comment>
<dbReference type="EMBL" id="JBEAFC010000008">
    <property type="protein sequence ID" value="KAL1547211.1"/>
    <property type="molecule type" value="Genomic_DNA"/>
</dbReference>
<organism evidence="1 2">
    <name type="scientific">Salvia divinorum</name>
    <name type="common">Maria pastora</name>
    <name type="synonym">Diviner's sage</name>
    <dbReference type="NCBI Taxonomy" id="28513"/>
    <lineage>
        <taxon>Eukaryota</taxon>
        <taxon>Viridiplantae</taxon>
        <taxon>Streptophyta</taxon>
        <taxon>Embryophyta</taxon>
        <taxon>Tracheophyta</taxon>
        <taxon>Spermatophyta</taxon>
        <taxon>Magnoliopsida</taxon>
        <taxon>eudicotyledons</taxon>
        <taxon>Gunneridae</taxon>
        <taxon>Pentapetalae</taxon>
        <taxon>asterids</taxon>
        <taxon>lamiids</taxon>
        <taxon>Lamiales</taxon>
        <taxon>Lamiaceae</taxon>
        <taxon>Nepetoideae</taxon>
        <taxon>Mentheae</taxon>
        <taxon>Salviinae</taxon>
        <taxon>Salvia</taxon>
        <taxon>Salvia subgen. Calosphace</taxon>
    </lineage>
</organism>
<keyword evidence="2" id="KW-1185">Reference proteome</keyword>
<dbReference type="Proteomes" id="UP001567538">
    <property type="component" value="Unassembled WGS sequence"/>
</dbReference>
<sequence length="97" mass="10731">MSQPGPGDIKYVNKAANIAIHEINVDMKNKTTFELVEVTKAVIVDAPFDLLFLTLAVKKVEEAGAITIKAIVSHPICEPWELHQWKLVEPEPVPTEA</sequence>
<dbReference type="AlphaFoldDB" id="A0ABD1GWQ9"/>
<evidence type="ECO:0000313" key="1">
    <source>
        <dbReference type="EMBL" id="KAL1547211.1"/>
    </source>
</evidence>
<evidence type="ECO:0000313" key="2">
    <source>
        <dbReference type="Proteomes" id="UP001567538"/>
    </source>
</evidence>